<evidence type="ECO:0008006" key="4">
    <source>
        <dbReference type="Google" id="ProtNLM"/>
    </source>
</evidence>
<organism evidence="2 3">
    <name type="scientific">Calothrix parasitica NIES-267</name>
    <dbReference type="NCBI Taxonomy" id="1973488"/>
    <lineage>
        <taxon>Bacteria</taxon>
        <taxon>Bacillati</taxon>
        <taxon>Cyanobacteriota</taxon>
        <taxon>Cyanophyceae</taxon>
        <taxon>Nostocales</taxon>
        <taxon>Calotrichaceae</taxon>
        <taxon>Calothrix</taxon>
    </lineage>
</organism>
<dbReference type="EMBL" id="AP018227">
    <property type="protein sequence ID" value="BAY80704.1"/>
    <property type="molecule type" value="Genomic_DNA"/>
</dbReference>
<name>A0A1Z4LHP9_9CYAN</name>
<dbReference type="GO" id="GO:0009820">
    <property type="term" value="P:alkaloid metabolic process"/>
    <property type="evidence" value="ECO:0007669"/>
    <property type="project" value="InterPro"/>
</dbReference>
<dbReference type="SFLD" id="SFLDS00036">
    <property type="entry name" value="Aromatic_Prenyltransferase"/>
    <property type="match status" value="1"/>
</dbReference>
<gene>
    <name evidence="2" type="ORF">NIES267_01610</name>
</gene>
<proteinExistence type="predicted"/>
<dbReference type="GO" id="GO:0016765">
    <property type="term" value="F:transferase activity, transferring alkyl or aryl (other than methyl) groups"/>
    <property type="evidence" value="ECO:0007669"/>
    <property type="project" value="InterPro"/>
</dbReference>
<dbReference type="Pfam" id="PF11991">
    <property type="entry name" value="Trp_DMAT"/>
    <property type="match status" value="1"/>
</dbReference>
<dbReference type="AlphaFoldDB" id="A0A1Z4LHP9"/>
<dbReference type="Proteomes" id="UP000218418">
    <property type="component" value="Chromosome"/>
</dbReference>
<accession>A0A1Z4LHP9</accession>
<keyword evidence="1" id="KW-0808">Transferase</keyword>
<dbReference type="InterPro" id="IPR033964">
    <property type="entry name" value="ABBA"/>
</dbReference>
<evidence type="ECO:0000256" key="1">
    <source>
        <dbReference type="ARBA" id="ARBA00022679"/>
    </source>
</evidence>
<evidence type="ECO:0000313" key="2">
    <source>
        <dbReference type="EMBL" id="BAY80704.1"/>
    </source>
</evidence>
<dbReference type="PANTHER" id="PTHR40627">
    <property type="entry name" value="INDOLE PRENYLTRANSFERASE TDIB-RELATED"/>
    <property type="match status" value="1"/>
</dbReference>
<keyword evidence="3" id="KW-1185">Reference proteome</keyword>
<evidence type="ECO:0000313" key="3">
    <source>
        <dbReference type="Proteomes" id="UP000218418"/>
    </source>
</evidence>
<dbReference type="InterPro" id="IPR017795">
    <property type="entry name" value="ABBA_NscD-like"/>
</dbReference>
<protein>
    <recommendedName>
        <fullName evidence="4">Tryptophan dimethylallyltransferase</fullName>
    </recommendedName>
</protein>
<sequence length="363" mass="41674">MYAQQTALKTPTYLEYGSERLSSLVNICEMKHKTLEIMEVFKQMTSSWGNNNIDKKPLWLSGIADDHTPFEFSVAIDSDTPELRILCESQRDGFSLLSNWRAGMQFNYWLMDNYGASLTRLNQVSDLFFPEDESAHFAMWHGACFLPNKKSEFKIYLNPQAKGKEETNDIIKETFKRLGLKESWLAVEAVLKEQDPAKNELKYFSLDLSAKPEARVKIYWQHRDITAEELEKMYSVARNYVPGDITEFCQAIADTTVLSKRPVISCFAFIEGNPSTPNTATIQIPLTPYADNDAVMRERIYNYLVEKNLPASIYDSSIKAVTSRSLNSRSGIHSCISFRRDKQKKPRVTAYLALESHPFDYLK</sequence>
<dbReference type="PANTHER" id="PTHR40627:SF4">
    <property type="entry name" value="PRENYLTRANSFERASE ASQH1-RELATED"/>
    <property type="match status" value="1"/>
</dbReference>
<reference evidence="2 3" key="1">
    <citation type="submission" date="2017-06" db="EMBL/GenBank/DDBJ databases">
        <title>Genome sequencing of cyanobaciteial culture collection at National Institute for Environmental Studies (NIES).</title>
        <authorList>
            <person name="Hirose Y."/>
            <person name="Shimura Y."/>
            <person name="Fujisawa T."/>
            <person name="Nakamura Y."/>
            <person name="Kawachi M."/>
        </authorList>
    </citation>
    <scope>NUCLEOTIDE SEQUENCE [LARGE SCALE GENOMIC DNA]</scope>
    <source>
        <strain evidence="2 3">NIES-267</strain>
    </source>
</reference>
<dbReference type="SFLD" id="SFLDG01162">
    <property type="entry name" value="I"/>
    <property type="match status" value="1"/>
</dbReference>